<protein>
    <submittedName>
        <fullName evidence="2">von Willebrand factor A</fullName>
    </submittedName>
</protein>
<evidence type="ECO:0000313" key="2">
    <source>
        <dbReference type="EMBL" id="KFI52759.1"/>
    </source>
</evidence>
<keyword evidence="1" id="KW-0812">Transmembrane</keyword>
<feature type="transmembrane region" description="Helical" evidence="1">
    <location>
        <begin position="17"/>
        <end position="38"/>
    </location>
</feature>
<accession>A0A087A1V9</accession>
<dbReference type="EMBL" id="JGYN01000004">
    <property type="protein sequence ID" value="KFI52759.1"/>
    <property type="molecule type" value="Genomic_DNA"/>
</dbReference>
<dbReference type="SUPFAM" id="SSF53300">
    <property type="entry name" value="vWA-like"/>
    <property type="match status" value="1"/>
</dbReference>
<dbReference type="Proteomes" id="UP000029108">
    <property type="component" value="Unassembled WGS sequence"/>
</dbReference>
<name>A0A087A1V9_9BIFI</name>
<sequence length="376" mass="40536">MGVESCGKVALMLSWQWPWAAAAGALCVLAVILLVAALGNPRRGRRNGDAEQAERNGKLYEMPVFSLDDDLNTEQASRLFHQWRALSRLAAALLVAALALCVALLARPSVIDRSEEVSSSRDIVLCLDVSGSTLPYDREVLETYLDLVSNFQGERIGLSIFNSTSRTVFPLTDDYALVARELKSAATTLKGVESQADIDKMSDQQYQEISDWLDGTQNRTNATSLIGDGVVSCAAMLPGFAYGSGGSGDARQRAASIVLATDNVVSGKPTYSLSAALDLVHSAGITVDGLFSGPKESESESTTTDMKKLIESHDGMFLTQSNGASVNELVRSIDQRRTTHSERTSKASVADAPGWWALALTVFVVAWLAVAWRLRR</sequence>
<proteinExistence type="predicted"/>
<keyword evidence="1" id="KW-1133">Transmembrane helix</keyword>
<dbReference type="eggNOG" id="COG2304">
    <property type="taxonomic scope" value="Bacteria"/>
</dbReference>
<reference evidence="2 3" key="1">
    <citation type="submission" date="2014-03" db="EMBL/GenBank/DDBJ databases">
        <title>Genomics of Bifidobacteria.</title>
        <authorList>
            <person name="Ventura M."/>
            <person name="Milani C."/>
            <person name="Lugli G.A."/>
        </authorList>
    </citation>
    <scope>NUCLEOTIDE SEQUENCE [LARGE SCALE GENOMIC DNA]</scope>
    <source>
        <strain evidence="2 3">DSM 23969</strain>
    </source>
</reference>
<evidence type="ECO:0000256" key="1">
    <source>
        <dbReference type="SAM" id="Phobius"/>
    </source>
</evidence>
<keyword evidence="1" id="KW-0472">Membrane</keyword>
<feature type="transmembrane region" description="Helical" evidence="1">
    <location>
        <begin position="85"/>
        <end position="106"/>
    </location>
</feature>
<organism evidence="2 3">
    <name type="scientific">Bifidobacterium biavatii DSM 23969</name>
    <dbReference type="NCBI Taxonomy" id="1437608"/>
    <lineage>
        <taxon>Bacteria</taxon>
        <taxon>Bacillati</taxon>
        <taxon>Actinomycetota</taxon>
        <taxon>Actinomycetes</taxon>
        <taxon>Bifidobacteriales</taxon>
        <taxon>Bifidobacteriaceae</taxon>
        <taxon>Bifidobacterium</taxon>
    </lineage>
</organism>
<dbReference type="InterPro" id="IPR036465">
    <property type="entry name" value="vWFA_dom_sf"/>
</dbReference>
<comment type="caution">
    <text evidence="2">The sequence shown here is derived from an EMBL/GenBank/DDBJ whole genome shotgun (WGS) entry which is preliminary data.</text>
</comment>
<feature type="transmembrane region" description="Helical" evidence="1">
    <location>
        <begin position="354"/>
        <end position="374"/>
    </location>
</feature>
<dbReference type="Gene3D" id="3.40.50.410">
    <property type="entry name" value="von Willebrand factor, type A domain"/>
    <property type="match status" value="1"/>
</dbReference>
<keyword evidence="3" id="KW-1185">Reference proteome</keyword>
<dbReference type="STRING" id="1437608.GCA_000771645_02306"/>
<dbReference type="AlphaFoldDB" id="A0A087A1V9"/>
<gene>
    <name evidence="2" type="ORF">BBIA_0443</name>
</gene>
<evidence type="ECO:0000313" key="3">
    <source>
        <dbReference type="Proteomes" id="UP000029108"/>
    </source>
</evidence>